<dbReference type="Proteomes" id="UP000634011">
    <property type="component" value="Unassembled WGS sequence"/>
</dbReference>
<gene>
    <name evidence="2" type="ORF">H8K32_14905</name>
</gene>
<reference evidence="2" key="1">
    <citation type="submission" date="2020-08" db="EMBL/GenBank/DDBJ databases">
        <title>Novel species isolated from subtropical streams in China.</title>
        <authorList>
            <person name="Lu H."/>
        </authorList>
    </citation>
    <scope>NUCLEOTIDE SEQUENCE</scope>
    <source>
        <strain evidence="2">KACC 12607</strain>
    </source>
</reference>
<organism evidence="2 3">
    <name type="scientific">Undibacterium jejuense</name>
    <dbReference type="NCBI Taxonomy" id="1344949"/>
    <lineage>
        <taxon>Bacteria</taxon>
        <taxon>Pseudomonadati</taxon>
        <taxon>Pseudomonadota</taxon>
        <taxon>Betaproteobacteria</taxon>
        <taxon>Burkholderiales</taxon>
        <taxon>Oxalobacteraceae</taxon>
        <taxon>Undibacterium</taxon>
    </lineage>
</organism>
<proteinExistence type="predicted"/>
<sequence length="183" mass="19307">MQVTNTNLRTSSFLGVGGAGSTSKATSSNIVNTQSPVGSTSSTVVTLSSQATVDTASLPLYQQQIIANLQNNPNQSNAINYVYENATTSDGELVDISKSKFEPNGTLSGVTYTANGLPVTAESTAKFAALASQVLQQKNAIFEQGKAQGLSAANIYTNIQQYMASQPSWYLQQANWYGSTSKS</sequence>
<evidence type="ECO:0000313" key="2">
    <source>
        <dbReference type="EMBL" id="MBC3863392.1"/>
    </source>
</evidence>
<evidence type="ECO:0000256" key="1">
    <source>
        <dbReference type="SAM" id="MobiDB-lite"/>
    </source>
</evidence>
<comment type="caution">
    <text evidence="2">The sequence shown here is derived from an EMBL/GenBank/DDBJ whole genome shotgun (WGS) entry which is preliminary data.</text>
</comment>
<dbReference type="AlphaFoldDB" id="A0A923HF45"/>
<protein>
    <submittedName>
        <fullName evidence="2">Uncharacterized protein</fullName>
    </submittedName>
</protein>
<feature type="region of interest" description="Disordered" evidence="1">
    <location>
        <begin position="14"/>
        <end position="35"/>
    </location>
</feature>
<dbReference type="RefSeq" id="WP_186913335.1">
    <property type="nucleotide sequence ID" value="NZ_JACOFV010000014.1"/>
</dbReference>
<dbReference type="EMBL" id="JACOFV010000014">
    <property type="protein sequence ID" value="MBC3863392.1"/>
    <property type="molecule type" value="Genomic_DNA"/>
</dbReference>
<accession>A0A923HF45</accession>
<keyword evidence="3" id="KW-1185">Reference proteome</keyword>
<name>A0A923HF45_9BURK</name>
<evidence type="ECO:0000313" key="3">
    <source>
        <dbReference type="Proteomes" id="UP000634011"/>
    </source>
</evidence>